<dbReference type="PANTHER" id="PTHR28069:SF1">
    <property type="entry name" value="PROTEIN MSS51, MITOCHONDRIAL"/>
    <property type="match status" value="1"/>
</dbReference>
<dbReference type="InterPro" id="IPR046824">
    <property type="entry name" value="Mss51-like_C"/>
</dbReference>
<dbReference type="PANTHER" id="PTHR28069">
    <property type="entry name" value="GH20023P"/>
    <property type="match status" value="1"/>
</dbReference>
<evidence type="ECO:0000313" key="3">
    <source>
        <dbReference type="Proteomes" id="UP000794436"/>
    </source>
</evidence>
<accession>A0A8K1C4M7</accession>
<dbReference type="Proteomes" id="UP000794436">
    <property type="component" value="Unassembled WGS sequence"/>
</dbReference>
<keyword evidence="3" id="KW-1185">Reference proteome</keyword>
<feature type="domain" description="Mitochondrial splicing suppressor 51-like C-terminal" evidence="1">
    <location>
        <begin position="161"/>
        <end position="339"/>
    </location>
</feature>
<sequence>MRPSWRRLAATGATTTAFARWAHSTVAPLRTHADSRGAQLWLQALEKAPCMVCEEHPVAEREDCAHSGFPLTCSAECAATASVNMAERLDVFRVINQDLAYTASPAARKVLTEVVTPAQRETSIDSAITTWENFVRLHTKDPVWLGDRCARRLVSAAYTFPMTLSSLLPHLLDATTTDSKDLTLHVVGARAEAMMPKHIWDELARQRPDYRFKMWLVGDHVPKLPRKKRQNCDDVDSRLTIDTCTGFYHDVASTELSSTLPDAYVLFNPGVGHPHLRELWRPTMDLVLNSGKPALLTSFSERDQQRDLNALRELYAHHSVRFLVGPGRNTFRSLQYQLDPADVFSPIQTNSHVMVIRGNEK</sequence>
<dbReference type="EMBL" id="SPLM01000145">
    <property type="protein sequence ID" value="TMW56315.1"/>
    <property type="molecule type" value="Genomic_DNA"/>
</dbReference>
<reference evidence="2" key="1">
    <citation type="submission" date="2019-03" db="EMBL/GenBank/DDBJ databases">
        <title>Long read genome sequence of the mycoparasitic Pythium oligandrum ATCC 38472 isolated from sugarbeet rhizosphere.</title>
        <authorList>
            <person name="Gaulin E."/>
        </authorList>
    </citation>
    <scope>NUCLEOTIDE SEQUENCE</scope>
    <source>
        <strain evidence="2">ATCC 38472_TT</strain>
    </source>
</reference>
<protein>
    <recommendedName>
        <fullName evidence="1">Mitochondrial splicing suppressor 51-like C-terminal domain-containing protein</fullName>
    </recommendedName>
</protein>
<evidence type="ECO:0000259" key="1">
    <source>
        <dbReference type="Pfam" id="PF20179"/>
    </source>
</evidence>
<comment type="caution">
    <text evidence="2">The sequence shown here is derived from an EMBL/GenBank/DDBJ whole genome shotgun (WGS) entry which is preliminary data.</text>
</comment>
<evidence type="ECO:0000313" key="2">
    <source>
        <dbReference type="EMBL" id="TMW56315.1"/>
    </source>
</evidence>
<dbReference type="Pfam" id="PF20179">
    <property type="entry name" value="MSS51_C"/>
    <property type="match status" value="1"/>
</dbReference>
<name>A0A8K1C4M7_PYTOL</name>
<gene>
    <name evidence="2" type="ORF">Poli38472_006325</name>
</gene>
<dbReference type="OrthoDB" id="5282002at2759"/>
<proteinExistence type="predicted"/>
<dbReference type="AlphaFoldDB" id="A0A8K1C4M7"/>
<organism evidence="2 3">
    <name type="scientific">Pythium oligandrum</name>
    <name type="common">Mycoparasitic fungus</name>
    <dbReference type="NCBI Taxonomy" id="41045"/>
    <lineage>
        <taxon>Eukaryota</taxon>
        <taxon>Sar</taxon>
        <taxon>Stramenopiles</taxon>
        <taxon>Oomycota</taxon>
        <taxon>Peronosporomycetes</taxon>
        <taxon>Pythiales</taxon>
        <taxon>Pythiaceae</taxon>
        <taxon>Pythium</taxon>
    </lineage>
</organism>